<sequence>MIVEIPDKNMELEFPDDMPEEQITQVIRTQVYGESAQPAMAPQPEQPKSFLERGFGVGDEQNAAWNAVSSPFPGADINAVLPDDPRMKGAVVGGILGSPLGPLGNIAGSGAGAMVGDLLSQMNNTARGNAPPDMEPLPLMGIPDRLDPTIAARTAGALGEGAAAGALGEGVAGLAKFTAPVVGNVLEETARMYGLPQMMVKSRPWLQSIVEATPGGKWMVDRYKRQFNDWALAEREAFVKEIAPVLETNLAVGEKWGEELSKLAQKPKQAYRAFEEGAPGVQIGLPESRNLAAQLYETGSPADRQWFDVLLNRGSLTTEEISKMLGGKKAGALSPEVKIAMRDSINSDLLAFDNARGSALAALRQEADDAYKNVMQNWSNNPLFVKLMRQYDPQMKIPGVGKSMALPAPERIIRTAFTSGDIEGLQAIKAAMPEDVFNMGLARFLENSLDAAMDRTGKILYPAKWAKQWETLGPKIEAFNPGLHKRMGTWTKMITKGEGMLPTAEAKHGGLIEGARKLGALATPGSFFAGPMAVGGAAVYNGFPMMAAYKWLGPEGKTLLRRYAESATQRQKTTAAGMATMNQFREE</sequence>
<dbReference type="AlphaFoldDB" id="A0LKZ8"/>
<evidence type="ECO:0000313" key="2">
    <source>
        <dbReference type="Proteomes" id="UP000001784"/>
    </source>
</evidence>
<gene>
    <name evidence="1" type="ordered locus">Sfum_2419</name>
</gene>
<accession>A0LKZ8</accession>
<proteinExistence type="predicted"/>
<keyword evidence="2" id="KW-1185">Reference proteome</keyword>
<protein>
    <recommendedName>
        <fullName evidence="3">Large polyvalent protein associated domain-containing protein</fullName>
    </recommendedName>
</protein>
<dbReference type="RefSeq" id="WP_011699268.1">
    <property type="nucleotide sequence ID" value="NC_008554.1"/>
</dbReference>
<name>A0LKZ8_SYNFM</name>
<dbReference type="KEGG" id="sfu:Sfum_2419"/>
<organism evidence="1 2">
    <name type="scientific">Syntrophobacter fumaroxidans (strain DSM 10017 / MPOB)</name>
    <dbReference type="NCBI Taxonomy" id="335543"/>
    <lineage>
        <taxon>Bacteria</taxon>
        <taxon>Pseudomonadati</taxon>
        <taxon>Thermodesulfobacteriota</taxon>
        <taxon>Syntrophobacteria</taxon>
        <taxon>Syntrophobacterales</taxon>
        <taxon>Syntrophobacteraceae</taxon>
        <taxon>Syntrophobacter</taxon>
    </lineage>
</organism>
<evidence type="ECO:0008006" key="3">
    <source>
        <dbReference type="Google" id="ProtNLM"/>
    </source>
</evidence>
<dbReference type="EMBL" id="CP000478">
    <property type="protein sequence ID" value="ABK18100.1"/>
    <property type="molecule type" value="Genomic_DNA"/>
</dbReference>
<dbReference type="Proteomes" id="UP000001784">
    <property type="component" value="Chromosome"/>
</dbReference>
<evidence type="ECO:0000313" key="1">
    <source>
        <dbReference type="EMBL" id="ABK18100.1"/>
    </source>
</evidence>
<dbReference type="InParanoid" id="A0LKZ8"/>
<dbReference type="HOGENOM" id="CLU_464532_0_0_7"/>
<reference evidence="1 2" key="1">
    <citation type="submission" date="2006-10" db="EMBL/GenBank/DDBJ databases">
        <title>Complete sequence of Syntrophobacter fumaroxidans MPOB.</title>
        <authorList>
            <consortium name="US DOE Joint Genome Institute"/>
            <person name="Copeland A."/>
            <person name="Lucas S."/>
            <person name="Lapidus A."/>
            <person name="Barry K."/>
            <person name="Detter J.C."/>
            <person name="Glavina del Rio T."/>
            <person name="Hammon N."/>
            <person name="Israni S."/>
            <person name="Pitluck S."/>
            <person name="Goltsman E.G."/>
            <person name="Martinez M."/>
            <person name="Schmutz J."/>
            <person name="Larimer F."/>
            <person name="Land M."/>
            <person name="Hauser L."/>
            <person name="Kyrpides N."/>
            <person name="Kim E."/>
            <person name="Boone D.R."/>
            <person name="Brockman F."/>
            <person name="Culley D."/>
            <person name="Ferry J."/>
            <person name="Gunsalus R."/>
            <person name="McInerney M.J."/>
            <person name="Morrison M."/>
            <person name="Plugge C."/>
            <person name="Rohlin L."/>
            <person name="Scholten J."/>
            <person name="Sieber J."/>
            <person name="Stams A.J.M."/>
            <person name="Worm P."/>
            <person name="Henstra A.M."/>
            <person name="Richardson P."/>
        </authorList>
    </citation>
    <scope>NUCLEOTIDE SEQUENCE [LARGE SCALE GENOMIC DNA]</scope>
    <source>
        <strain evidence="2">DSM 10017 / MPOB</strain>
    </source>
</reference>